<dbReference type="InterPro" id="IPR035919">
    <property type="entry name" value="EAL_sf"/>
</dbReference>
<dbReference type="InterPro" id="IPR043128">
    <property type="entry name" value="Rev_trsase/Diguanyl_cyclase"/>
</dbReference>
<dbReference type="PROSITE" id="PS50887">
    <property type="entry name" value="GGDEF"/>
    <property type="match status" value="1"/>
</dbReference>
<name>A0AAU8JIH7_9CYAN</name>
<protein>
    <submittedName>
        <fullName evidence="11">EAL domain-containing protein</fullName>
    </submittedName>
</protein>
<keyword evidence="3" id="KW-0805">Transcription regulation</keyword>
<dbReference type="Gene3D" id="3.40.50.2300">
    <property type="match status" value="1"/>
</dbReference>
<dbReference type="InterPro" id="IPR011006">
    <property type="entry name" value="CheY-like_superfamily"/>
</dbReference>
<keyword evidence="4" id="KW-0238">DNA-binding</keyword>
<dbReference type="InterPro" id="IPR001633">
    <property type="entry name" value="EAL_dom"/>
</dbReference>
<reference evidence="11" key="1">
    <citation type="submission" date="2024-07" db="EMBL/GenBank/DDBJ databases">
        <authorList>
            <person name="Kim Y.J."/>
            <person name="Jeong J.Y."/>
        </authorList>
    </citation>
    <scope>NUCLEOTIDE SEQUENCE</scope>
    <source>
        <strain evidence="11">GIHE-MW2</strain>
    </source>
</reference>
<dbReference type="CDD" id="cd19920">
    <property type="entry name" value="REC_PA4781-like"/>
    <property type="match status" value="1"/>
</dbReference>
<dbReference type="SMART" id="SM00267">
    <property type="entry name" value="GGDEF"/>
    <property type="match status" value="1"/>
</dbReference>
<dbReference type="AlphaFoldDB" id="A0AAU8JIH7"/>
<keyword evidence="2" id="KW-0902">Two-component regulatory system</keyword>
<proteinExistence type="predicted"/>
<sequence length="614" mass="70359">MSSKKSQKNFLKYQANILVVDDNQDNLRLLSKLLSQKGYQVRNAINGNTALIAAKAANPDLILLDIQMPDMDGYQVCQILKKDPETYDIPIIFLTAMNSVIDKVKAFSIGGSDYITKPFHLEEVLIRIENLLKFQAAKAEIRQLNSELENRVSDRTAELERANEKLKQEIVERQRAEKRLLHMAWHDSLTGLPNRSLLIEELQTCLNRVKSDPDYLFAVLFLDCDRFKLVNDSLGHLIGDRVLIAIADSLKYCLNDEDILARLGSDEFTIIIKNIQDISDAIYLAERIHKQWQFPLNIDQYDVFINASIGIAIGSPAYQKPEHILRDADIAMYQAKKLGHTHYQVFEASMHDHVLKRLQLETDLRLAIQRQEFFLQYQPIISLCSGKLAGFEALIRWQHPQQGFVSPGEFIPIAEETGLIVPMGLWVLREACQTMQSWVKKFAEFRLHISVNLSVKQFRQPNLIEMIDQILAETQLHSQYLKLEITETAIMDNAESANRLLKQLKARKIKLSLDDFGTGYSSLSYLHRFHMDTLKIDRSFIGNISEDRDSLEIVEAIVTLAHQLKMDVVAEGVETFMHFNQLRNLGIEFGQGYFFAKPLDANSAEALIRSKPQW</sequence>
<dbReference type="PANTHER" id="PTHR33121">
    <property type="entry name" value="CYCLIC DI-GMP PHOSPHODIESTERASE PDEF"/>
    <property type="match status" value="1"/>
</dbReference>
<dbReference type="NCBIfam" id="TIGR00254">
    <property type="entry name" value="GGDEF"/>
    <property type="match status" value="1"/>
</dbReference>
<keyword evidence="1 6" id="KW-0597">Phosphoprotein</keyword>
<dbReference type="Gene3D" id="3.30.70.270">
    <property type="match status" value="1"/>
</dbReference>
<dbReference type="SUPFAM" id="SSF55073">
    <property type="entry name" value="Nucleotide cyclase"/>
    <property type="match status" value="1"/>
</dbReference>
<dbReference type="InterPro" id="IPR000160">
    <property type="entry name" value="GGDEF_dom"/>
</dbReference>
<dbReference type="Gene3D" id="3.20.20.450">
    <property type="entry name" value="EAL domain"/>
    <property type="match status" value="1"/>
</dbReference>
<evidence type="ECO:0000256" key="6">
    <source>
        <dbReference type="PROSITE-ProRule" id="PRU00169"/>
    </source>
</evidence>
<dbReference type="SUPFAM" id="SSF52172">
    <property type="entry name" value="CheY-like"/>
    <property type="match status" value="1"/>
</dbReference>
<dbReference type="GO" id="GO:0071111">
    <property type="term" value="F:cyclic-guanylate-specific phosphodiesterase activity"/>
    <property type="evidence" value="ECO:0007669"/>
    <property type="project" value="InterPro"/>
</dbReference>
<gene>
    <name evidence="11" type="ORF">ABWT76_001919</name>
</gene>
<feature type="domain" description="Response regulatory" evidence="8">
    <location>
        <begin position="16"/>
        <end position="132"/>
    </location>
</feature>
<dbReference type="Pfam" id="PF00072">
    <property type="entry name" value="Response_reg"/>
    <property type="match status" value="1"/>
</dbReference>
<dbReference type="SMART" id="SM00448">
    <property type="entry name" value="REC"/>
    <property type="match status" value="1"/>
</dbReference>
<dbReference type="GO" id="GO:0003677">
    <property type="term" value="F:DNA binding"/>
    <property type="evidence" value="ECO:0007669"/>
    <property type="project" value="UniProtKB-KW"/>
</dbReference>
<dbReference type="InterPro" id="IPR050706">
    <property type="entry name" value="Cyclic-di-GMP_PDE-like"/>
</dbReference>
<keyword evidence="7" id="KW-0175">Coiled coil</keyword>
<evidence type="ECO:0000256" key="7">
    <source>
        <dbReference type="SAM" id="Coils"/>
    </source>
</evidence>
<accession>A0AAU8JIH7</accession>
<dbReference type="Pfam" id="PF00563">
    <property type="entry name" value="EAL"/>
    <property type="match status" value="1"/>
</dbReference>
<dbReference type="FunFam" id="3.40.50.2300:FF:000001">
    <property type="entry name" value="DNA-binding response regulator PhoB"/>
    <property type="match status" value="1"/>
</dbReference>
<evidence type="ECO:0000259" key="8">
    <source>
        <dbReference type="PROSITE" id="PS50110"/>
    </source>
</evidence>
<dbReference type="EMBL" id="CP159837">
    <property type="protein sequence ID" value="XCM39030.1"/>
    <property type="molecule type" value="Genomic_DNA"/>
</dbReference>
<dbReference type="RefSeq" id="WP_354636016.1">
    <property type="nucleotide sequence ID" value="NZ_CP159837.1"/>
</dbReference>
<evidence type="ECO:0000313" key="11">
    <source>
        <dbReference type="EMBL" id="XCM39030.1"/>
    </source>
</evidence>
<evidence type="ECO:0000256" key="2">
    <source>
        <dbReference type="ARBA" id="ARBA00023012"/>
    </source>
</evidence>
<dbReference type="SUPFAM" id="SSF141868">
    <property type="entry name" value="EAL domain-like"/>
    <property type="match status" value="1"/>
</dbReference>
<evidence type="ECO:0000256" key="4">
    <source>
        <dbReference type="ARBA" id="ARBA00023125"/>
    </source>
</evidence>
<evidence type="ECO:0000256" key="3">
    <source>
        <dbReference type="ARBA" id="ARBA00023015"/>
    </source>
</evidence>
<evidence type="ECO:0000259" key="10">
    <source>
        <dbReference type="PROSITE" id="PS50887"/>
    </source>
</evidence>
<keyword evidence="5" id="KW-0804">Transcription</keyword>
<evidence type="ECO:0000256" key="5">
    <source>
        <dbReference type="ARBA" id="ARBA00023163"/>
    </source>
</evidence>
<feature type="modified residue" description="4-aspartylphosphate" evidence="6">
    <location>
        <position position="65"/>
    </location>
</feature>
<feature type="coiled-coil region" evidence="7">
    <location>
        <begin position="131"/>
        <end position="179"/>
    </location>
</feature>
<organism evidence="11">
    <name type="scientific">Planktothricoides raciborskii GIHE-MW2</name>
    <dbReference type="NCBI Taxonomy" id="2792601"/>
    <lineage>
        <taxon>Bacteria</taxon>
        <taxon>Bacillati</taxon>
        <taxon>Cyanobacteriota</taxon>
        <taxon>Cyanophyceae</taxon>
        <taxon>Oscillatoriophycideae</taxon>
        <taxon>Oscillatoriales</taxon>
        <taxon>Oscillatoriaceae</taxon>
        <taxon>Planktothricoides</taxon>
    </lineage>
</organism>
<feature type="domain" description="GGDEF" evidence="10">
    <location>
        <begin position="215"/>
        <end position="348"/>
    </location>
</feature>
<dbReference type="PROSITE" id="PS50883">
    <property type="entry name" value="EAL"/>
    <property type="match status" value="1"/>
</dbReference>
<feature type="domain" description="EAL" evidence="9">
    <location>
        <begin position="357"/>
        <end position="612"/>
    </location>
</feature>
<dbReference type="Pfam" id="PF00990">
    <property type="entry name" value="GGDEF"/>
    <property type="match status" value="1"/>
</dbReference>
<dbReference type="GO" id="GO:0000160">
    <property type="term" value="P:phosphorelay signal transduction system"/>
    <property type="evidence" value="ECO:0007669"/>
    <property type="project" value="UniProtKB-KW"/>
</dbReference>
<dbReference type="SMART" id="SM00052">
    <property type="entry name" value="EAL"/>
    <property type="match status" value="1"/>
</dbReference>
<dbReference type="PROSITE" id="PS50110">
    <property type="entry name" value="RESPONSE_REGULATORY"/>
    <property type="match status" value="1"/>
</dbReference>
<evidence type="ECO:0000256" key="1">
    <source>
        <dbReference type="ARBA" id="ARBA00022553"/>
    </source>
</evidence>
<dbReference type="CDD" id="cd01948">
    <property type="entry name" value="EAL"/>
    <property type="match status" value="1"/>
</dbReference>
<dbReference type="PANTHER" id="PTHR33121:SF70">
    <property type="entry name" value="SIGNALING PROTEIN YKOW"/>
    <property type="match status" value="1"/>
</dbReference>
<dbReference type="CDD" id="cd01949">
    <property type="entry name" value="GGDEF"/>
    <property type="match status" value="1"/>
</dbReference>
<evidence type="ECO:0000259" key="9">
    <source>
        <dbReference type="PROSITE" id="PS50883"/>
    </source>
</evidence>
<dbReference type="FunFam" id="3.20.20.450:FF:000001">
    <property type="entry name" value="Cyclic di-GMP phosphodiesterase yahA"/>
    <property type="match status" value="1"/>
</dbReference>
<dbReference type="InterPro" id="IPR029787">
    <property type="entry name" value="Nucleotide_cyclase"/>
</dbReference>
<dbReference type="InterPro" id="IPR001789">
    <property type="entry name" value="Sig_transdc_resp-reg_receiver"/>
</dbReference>